<proteinExistence type="predicted"/>
<evidence type="ECO:0000313" key="2">
    <source>
        <dbReference type="EMBL" id="KAF9962670.1"/>
    </source>
</evidence>
<dbReference type="EMBL" id="JAAAHW010006367">
    <property type="protein sequence ID" value="KAF9962670.1"/>
    <property type="molecule type" value="Genomic_DNA"/>
</dbReference>
<evidence type="ECO:0000256" key="1">
    <source>
        <dbReference type="SAM" id="MobiDB-lite"/>
    </source>
</evidence>
<evidence type="ECO:0000313" key="3">
    <source>
        <dbReference type="Proteomes" id="UP000749646"/>
    </source>
</evidence>
<comment type="caution">
    <text evidence="2">The sequence shown here is derived from an EMBL/GenBank/DDBJ whole genome shotgun (WGS) entry which is preliminary data.</text>
</comment>
<feature type="region of interest" description="Disordered" evidence="1">
    <location>
        <begin position="76"/>
        <end position="98"/>
    </location>
</feature>
<dbReference type="AlphaFoldDB" id="A0A9P6M226"/>
<dbReference type="Proteomes" id="UP000749646">
    <property type="component" value="Unassembled WGS sequence"/>
</dbReference>
<sequence length="98" mass="9857">MGGGGTTITTVEYSGGGDGSVGFEDVVAAVLGERALTSGGEIRADAFVEVMFKDDGVDPLAMLNMIECVLSSADDGIDNDDNDADDNAMAGALSSCNT</sequence>
<accession>A0A9P6M226</accession>
<keyword evidence="3" id="KW-1185">Reference proteome</keyword>
<name>A0A9P6M226_9FUNG</name>
<organism evidence="2 3">
    <name type="scientific">Modicella reniformis</name>
    <dbReference type="NCBI Taxonomy" id="1440133"/>
    <lineage>
        <taxon>Eukaryota</taxon>
        <taxon>Fungi</taxon>
        <taxon>Fungi incertae sedis</taxon>
        <taxon>Mucoromycota</taxon>
        <taxon>Mortierellomycotina</taxon>
        <taxon>Mortierellomycetes</taxon>
        <taxon>Mortierellales</taxon>
        <taxon>Mortierellaceae</taxon>
        <taxon>Modicella</taxon>
    </lineage>
</organism>
<gene>
    <name evidence="2" type="ORF">BGZ65_008574</name>
</gene>
<feature type="compositionally biased region" description="Acidic residues" evidence="1">
    <location>
        <begin position="76"/>
        <end position="86"/>
    </location>
</feature>
<reference evidence="2" key="1">
    <citation type="journal article" date="2020" name="Fungal Divers.">
        <title>Resolving the Mortierellaceae phylogeny through synthesis of multi-gene phylogenetics and phylogenomics.</title>
        <authorList>
            <person name="Vandepol N."/>
            <person name="Liber J."/>
            <person name="Desiro A."/>
            <person name="Na H."/>
            <person name="Kennedy M."/>
            <person name="Barry K."/>
            <person name="Grigoriev I.V."/>
            <person name="Miller A.N."/>
            <person name="O'Donnell K."/>
            <person name="Stajich J.E."/>
            <person name="Bonito G."/>
        </authorList>
    </citation>
    <scope>NUCLEOTIDE SEQUENCE</scope>
    <source>
        <strain evidence="2">MES-2147</strain>
    </source>
</reference>
<protein>
    <submittedName>
        <fullName evidence="2">Uncharacterized protein</fullName>
    </submittedName>
</protein>